<dbReference type="EMBL" id="HBUE01297472">
    <property type="protein sequence ID" value="CAG6577163.1"/>
    <property type="molecule type" value="Transcribed_RNA"/>
</dbReference>
<proteinExistence type="predicted"/>
<protein>
    <submittedName>
        <fullName evidence="1">(northern house mosquito) hypothetical protein</fullName>
    </submittedName>
</protein>
<accession>A0A8D8NUB7</accession>
<dbReference type="EMBL" id="HBUE01191556">
    <property type="protein sequence ID" value="CAG6525456.1"/>
    <property type="molecule type" value="Transcribed_RNA"/>
</dbReference>
<reference evidence="1" key="1">
    <citation type="submission" date="2021-05" db="EMBL/GenBank/DDBJ databases">
        <authorList>
            <person name="Alioto T."/>
            <person name="Alioto T."/>
            <person name="Gomez Garrido J."/>
        </authorList>
    </citation>
    <scope>NUCLEOTIDE SEQUENCE</scope>
</reference>
<dbReference type="AlphaFoldDB" id="A0A8D8NUB7"/>
<organism evidence="1">
    <name type="scientific">Culex pipiens</name>
    <name type="common">House mosquito</name>
    <dbReference type="NCBI Taxonomy" id="7175"/>
    <lineage>
        <taxon>Eukaryota</taxon>
        <taxon>Metazoa</taxon>
        <taxon>Ecdysozoa</taxon>
        <taxon>Arthropoda</taxon>
        <taxon>Hexapoda</taxon>
        <taxon>Insecta</taxon>
        <taxon>Pterygota</taxon>
        <taxon>Neoptera</taxon>
        <taxon>Endopterygota</taxon>
        <taxon>Diptera</taxon>
        <taxon>Nematocera</taxon>
        <taxon>Culicoidea</taxon>
        <taxon>Culicidae</taxon>
        <taxon>Culicinae</taxon>
        <taxon>Culicini</taxon>
        <taxon>Culex</taxon>
        <taxon>Culex</taxon>
    </lineage>
</organism>
<dbReference type="EMBL" id="HBUE01191552">
    <property type="protein sequence ID" value="CAG6525455.1"/>
    <property type="molecule type" value="Transcribed_RNA"/>
</dbReference>
<dbReference type="EMBL" id="HBUE01297469">
    <property type="protein sequence ID" value="CAG6577162.1"/>
    <property type="molecule type" value="Transcribed_RNA"/>
</dbReference>
<evidence type="ECO:0000313" key="1">
    <source>
        <dbReference type="EMBL" id="CAG6577163.1"/>
    </source>
</evidence>
<name>A0A8D8NUB7_CULPI</name>
<sequence length="103" mass="12241">MCQPRCNHILTEGGKTRTKSSTKKKYHFQPNLKYRRLHKKNEKHQISLKLYRKETVVRKNPFTYYSTYPSIRLGFISVLYRTTVTRARSLSNPEVSKNNKSMC</sequence>